<dbReference type="InterPro" id="IPR016171">
    <property type="entry name" value="Vanillyl_alc_oxidase_C-sub2"/>
</dbReference>
<dbReference type="InterPro" id="IPR016166">
    <property type="entry name" value="FAD-bd_PCMH"/>
</dbReference>
<feature type="compositionally biased region" description="Pro residues" evidence="5">
    <location>
        <begin position="572"/>
        <end position="581"/>
    </location>
</feature>
<gene>
    <name evidence="8" type="ORF">PoMZ_12979</name>
</gene>
<reference evidence="8 9" key="1">
    <citation type="journal article" date="2019" name="Mol. Biol. Evol.">
        <title>Blast fungal genomes show frequent chromosomal changes, gene gains and losses, and effector gene turnover.</title>
        <authorList>
            <person name="Gomez Luciano L.B."/>
            <person name="Jason Tsai I."/>
            <person name="Chuma I."/>
            <person name="Tosa Y."/>
            <person name="Chen Y.H."/>
            <person name="Li J.Y."/>
            <person name="Li M.Y."/>
            <person name="Jade Lu M.Y."/>
            <person name="Nakayashiki H."/>
            <person name="Li W.H."/>
        </authorList>
    </citation>
    <scope>NUCLEOTIDE SEQUENCE [LARGE SCALE GENOMIC DNA]</scope>
    <source>
        <strain evidence="8">MZ5-1-6</strain>
    </source>
</reference>
<dbReference type="Pfam" id="PF05183">
    <property type="entry name" value="RdRP"/>
    <property type="match status" value="1"/>
</dbReference>
<dbReference type="GO" id="GO:0003723">
    <property type="term" value="F:RNA binding"/>
    <property type="evidence" value="ECO:0007669"/>
    <property type="project" value="UniProtKB-KW"/>
</dbReference>
<dbReference type="Gene3D" id="3.30.70.2740">
    <property type="match status" value="1"/>
</dbReference>
<evidence type="ECO:0000313" key="9">
    <source>
        <dbReference type="Proteomes" id="UP000294847"/>
    </source>
</evidence>
<keyword evidence="2" id="KW-0285">Flavoprotein</keyword>
<dbReference type="InterPro" id="IPR016169">
    <property type="entry name" value="FAD-bd_PCMH_sub2"/>
</dbReference>
<dbReference type="EMBL" id="CP034210">
    <property type="protein sequence ID" value="QBZ66012.1"/>
    <property type="molecule type" value="Genomic_DNA"/>
</dbReference>
<evidence type="ECO:0000256" key="3">
    <source>
        <dbReference type="ARBA" id="ARBA00022827"/>
    </source>
</evidence>
<sequence>MSGNFLARASRQSVRRVATGSHSKGITLLRPRRYASSSAASSTRQSSSGSIGVSAVVAVALAAGLVGYGAAVSLGAGGTVREDTPIIHDSRLPTPKYASLADMNKAIEEIRRDLGDHDIISTDPDDLHAHGYSEWSTVNPTTLPVAVAYPHNTEQVAVIARICNKQRIPLVPYSGGTSLEGNFSAPFGGVSVDFAFMDKIVRFSKDDMDVTVQPSIGWQDLNAQLLKMDTGLFFPIDPGPSAKIGGMVGTNCSGTNAVRYGTMRDWVVNLTVVLADGSVIKTRRRPRKSSAGYNLNGLFVGSEGTLGLVTEATLKLAVIPEELSVAVVTFPSIRDAAAAAAGVMQAGVPVAAMEIMDEVQMRVVNLSGATAPRKWQETPTLFFKFSGTKAGVKENIGKVQQIAKANKGSNFEFAKDEREQKLLWSARKESLWSMLALRKEGQEVFSTDVAVPFSRLADLIEVSKREMDDLGLFASILGHIGDGNFHESIMYNRGDPVERAKVEGCVKNMVNRALEMEGTCTGEHGIGWGKKESLLVELGAGTVGVMKAIKAALDPHWIIFFAGLEQKNVRMDPPPPPPPPQRSDGLSPTGRGARPFQRSAISHICIPVDRWKDYTSMDLQLFGLPMNITTWEIWRAFDAQVDVLTIDIFEGRNGSMARVRIIPPATDLWHGRLQIRRDVQAMVVCRVEIDPRGFRFHNEIYSPLNNPVPSEKSIRASSLSVGLMTDKTCMLVMGTIKPLRNPDDLKLEIKFTKRRINLFFTLALLDTRDPSKDSYRHFRYKVDVQFRNITKLLRVNIDEDSCFLLIPLECPPQFFREIDNKRITHNDESLTWTSVMDWQRQVHFRDEPQVAEDMPLGLNEEHTQFMDLGRWTTYRIELLTQQWSAMERYLSDYGISTQETSDFDFASPDDHPTVIWDHLEKPPSSESDNYGLEMLFSSTKVQLTWEVRYQLEACISHRMLAEPNITLEFLEKLSEMRPTKARIMLEYVVDRNVKLYNPMQLFKDEGASTYWPDITPEELPQYCTMTRKVTVTPSTMYLSSPMVETTNRVLRHYNEHKDRFLRVQFTDELPTGRLHAPNDLGADDEIFSRVYRALKNGIHIGDRHYKFLAFGSSQMRENSTYFFCDAGDVTCDSIRAWMGRFGHIRNVGKYAARLGQCFSTTRSIDRVAMPWIKTIPDIEKNGYCFTDGVGKISSLWAVVISENLKLDYIPSAFQFRMGGCKGVLVVWEDVKGQEIHIRPSQLKFETDHSRLEVIRCSHFSVASLNRQTISVLTSLGVKDEVFESMLAEQLAKYNRAMEDATAAMALLTQYVDENQMTNTLARLVKAGFMESHEPFVCTMLRLWRTWSVKTLKEKARLVVEKGAFVLGCVDETKTLHGHFTHIPASPNQRPRLNGNMKLPEIFLQVPDGPSRDYKVITGLCLVGRNPSLHPGDIRVVQAIDVPQLRHIRDVVVFAQTGDRDIPGMCSGGDLDGDDFFVLWDERLLPLPSQRNYKPASYHPPPARELDREVTADDLCQFFVTYMKNFSLPRIAHAHLAQADKYGAKDEKCLELAYLHSLAVDYPKTGVPAAIRPRLMPNEFPHFMEKARGRYHSRKILGKLYDQVKPVNFHPAYEMPFDVKILSLYGELSQHGDLGPKLLREARKLKTLYDQSIMRIMGQHEIATEFEVFSAFVLSSRRVGSQYKLGEIVGQQSATLKTVFREKCIAALETVSGRTGIKPRDIEALGPFVVAMYKVTDEEIKIALHECKTRGVKANPKSMPLITFPWIFDQILVQLVTGKSNPPCLTPSKLDAGSTTIDLDHLQLPIRLNDLSYQEIRDIEYARTRDGHVIHRGVVLNSLFRAGEGGENYDYDLDLQPDTEKPEHRDEELTHQEPQSSLVTLDAAESTTYKPKNENYDLLSGIAFTPEILQERIMTSICSASGKQTAASSLATSTTPRVMRLEIESTNEIGDLIELEQKLPTAKAETAIGRLLEMFSDD</sequence>
<dbReference type="FunFam" id="3.30.465.10:FF:000014">
    <property type="entry name" value="D-lactate dehydrogenase (Cytochrome), putative"/>
    <property type="match status" value="1"/>
</dbReference>
<dbReference type="GO" id="GO:0071949">
    <property type="term" value="F:FAD binding"/>
    <property type="evidence" value="ECO:0007669"/>
    <property type="project" value="InterPro"/>
</dbReference>
<dbReference type="SUPFAM" id="SSF55103">
    <property type="entry name" value="FAD-linked oxidases, C-terminal domain"/>
    <property type="match status" value="1"/>
</dbReference>
<evidence type="ECO:0000313" key="8">
    <source>
        <dbReference type="EMBL" id="QBZ66012.1"/>
    </source>
</evidence>
<dbReference type="GO" id="GO:0003968">
    <property type="term" value="F:RNA-directed RNA polymerase activity"/>
    <property type="evidence" value="ECO:0007669"/>
    <property type="project" value="UniProtKB-KW"/>
</dbReference>
<dbReference type="InterPro" id="IPR036318">
    <property type="entry name" value="FAD-bd_PCMH-like_sf"/>
</dbReference>
<dbReference type="GO" id="GO:0016491">
    <property type="term" value="F:oxidoreductase activity"/>
    <property type="evidence" value="ECO:0007669"/>
    <property type="project" value="UniProtKB-KW"/>
</dbReference>
<keyword evidence="6" id="KW-0472">Membrane</keyword>
<evidence type="ECO:0000259" key="7">
    <source>
        <dbReference type="PROSITE" id="PS51387"/>
    </source>
</evidence>
<dbReference type="PANTHER" id="PTHR23079">
    <property type="entry name" value="RNA-DEPENDENT RNA POLYMERASE"/>
    <property type="match status" value="1"/>
</dbReference>
<dbReference type="GO" id="GO:0031380">
    <property type="term" value="C:nuclear RNA-directed RNA polymerase complex"/>
    <property type="evidence" value="ECO:0007669"/>
    <property type="project" value="TreeGrafter"/>
</dbReference>
<evidence type="ECO:0000256" key="2">
    <source>
        <dbReference type="ARBA" id="ARBA00022630"/>
    </source>
</evidence>
<dbReference type="InterPro" id="IPR004113">
    <property type="entry name" value="FAD-bd_oxidored_4_C"/>
</dbReference>
<organism evidence="8 9">
    <name type="scientific">Pyricularia oryzae</name>
    <name type="common">Rice blast fungus</name>
    <name type="synonym">Magnaporthe oryzae</name>
    <dbReference type="NCBI Taxonomy" id="318829"/>
    <lineage>
        <taxon>Eukaryota</taxon>
        <taxon>Fungi</taxon>
        <taxon>Dikarya</taxon>
        <taxon>Ascomycota</taxon>
        <taxon>Pezizomycotina</taxon>
        <taxon>Sordariomycetes</taxon>
        <taxon>Sordariomycetidae</taxon>
        <taxon>Magnaporthales</taxon>
        <taxon>Pyriculariaceae</taxon>
        <taxon>Pyricularia</taxon>
    </lineage>
</organism>
<dbReference type="Proteomes" id="UP000294847">
    <property type="component" value="Chromosome 7"/>
</dbReference>
<feature type="transmembrane region" description="Helical" evidence="6">
    <location>
        <begin position="51"/>
        <end position="71"/>
    </location>
</feature>
<name>A0A4P7NUD3_PYROR</name>
<dbReference type="InterPro" id="IPR006094">
    <property type="entry name" value="Oxid_FAD_bind_N"/>
</dbReference>
<keyword evidence="6" id="KW-0812">Transmembrane</keyword>
<feature type="domain" description="FAD-binding PCMH-type" evidence="7">
    <location>
        <begin position="140"/>
        <end position="319"/>
    </location>
</feature>
<dbReference type="GO" id="GO:0030422">
    <property type="term" value="P:siRNA processing"/>
    <property type="evidence" value="ECO:0007669"/>
    <property type="project" value="TreeGrafter"/>
</dbReference>
<dbReference type="InterPro" id="IPR016164">
    <property type="entry name" value="FAD-linked_Oxase-like_C"/>
</dbReference>
<feature type="region of interest" description="Disordered" evidence="5">
    <location>
        <begin position="1856"/>
        <end position="1875"/>
    </location>
</feature>
<dbReference type="SUPFAM" id="SSF56176">
    <property type="entry name" value="FAD-binding/transporter-associated domain-like"/>
    <property type="match status" value="1"/>
</dbReference>
<dbReference type="PANTHER" id="PTHR23079:SF55">
    <property type="entry name" value="RNA-DIRECTED RNA POLYMERASE"/>
    <property type="match status" value="1"/>
</dbReference>
<keyword evidence="3" id="KW-0274">FAD</keyword>
<evidence type="ECO:0000256" key="5">
    <source>
        <dbReference type="SAM" id="MobiDB-lite"/>
    </source>
</evidence>
<keyword evidence="4" id="KW-0560">Oxidoreductase</keyword>
<dbReference type="FunFam" id="3.30.70.2740:FF:000001">
    <property type="entry name" value="D-lactate dehydrogenase mitochondrial"/>
    <property type="match status" value="1"/>
</dbReference>
<dbReference type="Gene3D" id="1.10.45.10">
    <property type="entry name" value="Vanillyl-alcohol Oxidase, Chain A, domain 4"/>
    <property type="match status" value="1"/>
</dbReference>
<dbReference type="InterPro" id="IPR057596">
    <property type="entry name" value="RDRP_core"/>
</dbReference>
<dbReference type="PROSITE" id="PS51387">
    <property type="entry name" value="FAD_PCMH"/>
    <property type="match status" value="1"/>
</dbReference>
<evidence type="ECO:0000256" key="1">
    <source>
        <dbReference type="ARBA" id="ARBA00008000"/>
    </source>
</evidence>
<protein>
    <recommendedName>
        <fullName evidence="7">FAD-binding PCMH-type domain-containing protein</fullName>
    </recommendedName>
</protein>
<accession>A0A4P7NUD3</accession>
<dbReference type="Gene3D" id="3.30.465.10">
    <property type="match status" value="1"/>
</dbReference>
<dbReference type="InterPro" id="IPR007855">
    <property type="entry name" value="RDRP"/>
</dbReference>
<comment type="similarity">
    <text evidence="1">Belongs to the FAD-binding oxidoreductase/transferase type 4 family.</text>
</comment>
<evidence type="ECO:0000256" key="6">
    <source>
        <dbReference type="SAM" id="Phobius"/>
    </source>
</evidence>
<evidence type="ECO:0000256" key="4">
    <source>
        <dbReference type="ARBA" id="ARBA00023002"/>
    </source>
</evidence>
<dbReference type="Pfam" id="PF02913">
    <property type="entry name" value="FAD-oxidase_C"/>
    <property type="match status" value="1"/>
</dbReference>
<feature type="compositionally biased region" description="Basic and acidic residues" evidence="5">
    <location>
        <begin position="1857"/>
        <end position="1870"/>
    </location>
</feature>
<proteinExistence type="inferred from homology"/>
<feature type="region of interest" description="Disordered" evidence="5">
    <location>
        <begin position="569"/>
        <end position="592"/>
    </location>
</feature>
<keyword evidence="6" id="KW-1133">Transmembrane helix</keyword>
<dbReference type="Pfam" id="PF01565">
    <property type="entry name" value="FAD_binding_4"/>
    <property type="match status" value="1"/>
</dbReference>